<dbReference type="EMBL" id="CAFABA010000004">
    <property type="protein sequence ID" value="CAB4813840.1"/>
    <property type="molecule type" value="Genomic_DNA"/>
</dbReference>
<evidence type="ECO:0000313" key="1">
    <source>
        <dbReference type="EMBL" id="CAB4732480.1"/>
    </source>
</evidence>
<dbReference type="SUPFAM" id="SSF143456">
    <property type="entry name" value="VC0467-like"/>
    <property type="match status" value="1"/>
</dbReference>
<gene>
    <name evidence="1" type="ORF">UFOPK2754_00577</name>
    <name evidence="2" type="ORF">UFOPK3139_00207</name>
    <name evidence="3" type="ORF">UFOPK3543_02513</name>
    <name evidence="4" type="ORF">UFOPK3967_00648</name>
</gene>
<accession>A0A6J6SBZ7</accession>
<dbReference type="AlphaFoldDB" id="A0A6J6SBZ7"/>
<reference evidence="1" key="1">
    <citation type="submission" date="2020-05" db="EMBL/GenBank/DDBJ databases">
        <authorList>
            <person name="Chiriac C."/>
            <person name="Salcher M."/>
            <person name="Ghai R."/>
            <person name="Kavagutti S V."/>
        </authorList>
    </citation>
    <scope>NUCLEOTIDE SEQUENCE</scope>
</reference>
<evidence type="ECO:0000313" key="2">
    <source>
        <dbReference type="EMBL" id="CAB4813840.1"/>
    </source>
</evidence>
<protein>
    <submittedName>
        <fullName evidence="1">Unannotated protein</fullName>
    </submittedName>
</protein>
<dbReference type="EMBL" id="CAFBOS010000026">
    <property type="protein sequence ID" value="CAB4985421.1"/>
    <property type="molecule type" value="Genomic_DNA"/>
</dbReference>
<dbReference type="EMBL" id="CAEZYR010000014">
    <property type="protein sequence ID" value="CAB4732480.1"/>
    <property type="molecule type" value="Genomic_DNA"/>
</dbReference>
<proteinExistence type="predicted"/>
<organism evidence="1">
    <name type="scientific">freshwater metagenome</name>
    <dbReference type="NCBI Taxonomy" id="449393"/>
    <lineage>
        <taxon>unclassified sequences</taxon>
        <taxon>metagenomes</taxon>
        <taxon>ecological metagenomes</taxon>
    </lineage>
</organism>
<name>A0A6J6SBZ7_9ZZZZ</name>
<evidence type="ECO:0000313" key="3">
    <source>
        <dbReference type="EMBL" id="CAB4928449.1"/>
    </source>
</evidence>
<dbReference type="EMBL" id="CAFBMH010000127">
    <property type="protein sequence ID" value="CAB4928449.1"/>
    <property type="molecule type" value="Genomic_DNA"/>
</dbReference>
<evidence type="ECO:0000313" key="4">
    <source>
        <dbReference type="EMBL" id="CAB4985421.1"/>
    </source>
</evidence>
<sequence length="62" mass="6675">MRSTGGRLLLAGPSLRDPSFYRTVVLNTAFDALPEANRVLGDSNDWASSMGQLSLDPPIARV</sequence>